<dbReference type="AlphaFoldDB" id="A0A1L7RNC2"/>
<proteinExistence type="predicted"/>
<reference evidence="1" key="1">
    <citation type="submission" date="2014-07" db="EMBL/GenBank/DDBJ databases">
        <authorList>
            <person name="Zhang J.E."/>
            <person name="Yang H."/>
            <person name="Guo J."/>
            <person name="Deng Z."/>
            <person name="Luo H."/>
            <person name="Luo M."/>
            <person name="Zhao B."/>
        </authorList>
    </citation>
    <scope>NUCLEOTIDE SEQUENCE</scope>
    <source>
        <strain evidence="1">AM4</strain>
    </source>
</reference>
<dbReference type="GO" id="GO:0006281">
    <property type="term" value="P:DNA repair"/>
    <property type="evidence" value="ECO:0007669"/>
    <property type="project" value="InterPro"/>
</dbReference>
<dbReference type="GO" id="GO:0000287">
    <property type="term" value="F:magnesium ion binding"/>
    <property type="evidence" value="ECO:0007669"/>
    <property type="project" value="InterPro"/>
</dbReference>
<dbReference type="RefSeq" id="WP_210579240.1">
    <property type="nucleotide sequence ID" value="NZ_LK995479.1"/>
</dbReference>
<name>A0A1L7RNC2_9ACTO</name>
<dbReference type="EMBL" id="LK995479">
    <property type="protein sequence ID" value="CED90603.1"/>
    <property type="molecule type" value="Genomic_DNA"/>
</dbReference>
<protein>
    <submittedName>
        <fullName evidence="1">Endodeoxyribonuclease RusA</fullName>
    </submittedName>
</protein>
<gene>
    <name evidence="1" type="ORF">AAM4_0771</name>
</gene>
<dbReference type="InterPro" id="IPR036614">
    <property type="entry name" value="RusA-like_sf"/>
</dbReference>
<sequence length="169" mass="18050">MTATATTTAPPTVSFAVEGVPETEGSTRAFPTRSGGVRVTHTKQSALEGWRARVRAASLAAAVQARWPLGYDGPVEVRATFYLPRPARPRFAVPAVKPDLDKLERAVGDALAEVRRGGYVAQRGMLREDSRIVRWQSAKEYVDGEAVVSPGAAIAVLPITEETPHGTSA</sequence>
<accession>A0A1L7RNC2</accession>
<dbReference type="SUPFAM" id="SSF103084">
    <property type="entry name" value="Holliday junction resolvase RusA"/>
    <property type="match status" value="1"/>
</dbReference>
<evidence type="ECO:0000313" key="1">
    <source>
        <dbReference type="EMBL" id="CED90603.1"/>
    </source>
</evidence>
<dbReference type="Gene3D" id="3.30.1330.70">
    <property type="entry name" value="Holliday junction resolvase RusA"/>
    <property type="match status" value="1"/>
</dbReference>
<dbReference type="GO" id="GO:0006310">
    <property type="term" value="P:DNA recombination"/>
    <property type="evidence" value="ECO:0007669"/>
    <property type="project" value="InterPro"/>
</dbReference>
<organism evidence="1">
    <name type="scientific">Actinomyces succiniciruminis</name>
    <dbReference type="NCBI Taxonomy" id="1522002"/>
    <lineage>
        <taxon>Bacteria</taxon>
        <taxon>Bacillati</taxon>
        <taxon>Actinomycetota</taxon>
        <taxon>Actinomycetes</taxon>
        <taxon>Actinomycetales</taxon>
        <taxon>Actinomycetaceae</taxon>
        <taxon>Actinomyces</taxon>
    </lineage>
</organism>